<evidence type="ECO:0000259" key="2">
    <source>
        <dbReference type="Pfam" id="PF04909"/>
    </source>
</evidence>
<reference evidence="3 4" key="1">
    <citation type="journal article" date="2019" name="Emerg. Microbes Infect.">
        <title>Comprehensive subspecies identification of 175 nontuberculous mycobacteria species based on 7547 genomic profiles.</title>
        <authorList>
            <person name="Matsumoto Y."/>
            <person name="Kinjo T."/>
            <person name="Motooka D."/>
            <person name="Nabeya D."/>
            <person name="Jung N."/>
            <person name="Uechi K."/>
            <person name="Horii T."/>
            <person name="Iida T."/>
            <person name="Fujita J."/>
            <person name="Nakamura S."/>
        </authorList>
    </citation>
    <scope>NUCLEOTIDE SEQUENCE [LARGE SCALE GENOMIC DNA]</scope>
    <source>
        <strain evidence="3 4">JCM 12375</strain>
    </source>
</reference>
<name>A0ABM7HKM7_MYCME</name>
<keyword evidence="1" id="KW-0456">Lyase</keyword>
<dbReference type="Pfam" id="PF04909">
    <property type="entry name" value="Amidohydro_2"/>
    <property type="match status" value="1"/>
</dbReference>
<sequence length="295" mass="32692">MTERAAAPLVDLGEGRLRDMDQAGIDTAVLSVTTPGLQQFPEAEAVALQAPTNDVLADAVRRHPDRFQGFATLATSSPAAAAGELGRCIADLGLHGVMLHTMAGNDFLDDKRYWDIFEAADHHRAPVYLHPSRPAAAVDTTYYRGLGDSVDGILGTGAPGWHYQTGIALLRLILAGVFDRFPNLRIILGHWGEMVLFYLDRIAVLDRFASLQRPLIDYFHTNVYVTPGGIASHRYLRWAIEVVGVDRVMHASDYPFNSPQDFAARDFVTTAPLERDDQEKIAYRNWDNVIGHIQR</sequence>
<dbReference type="PANTHER" id="PTHR21240:SF30">
    <property type="entry name" value="AMIDOHYDROLASE-RELATED DOMAIN-CONTAINING PROTEIN-RELATED"/>
    <property type="match status" value="1"/>
</dbReference>
<accession>A0ABM7HKM7</accession>
<dbReference type="SUPFAM" id="SSF51556">
    <property type="entry name" value="Metallo-dependent hydrolases"/>
    <property type="match status" value="1"/>
</dbReference>
<evidence type="ECO:0000313" key="3">
    <source>
        <dbReference type="EMBL" id="BBX31048.1"/>
    </source>
</evidence>
<dbReference type="Gene3D" id="3.20.20.140">
    <property type="entry name" value="Metal-dependent hydrolases"/>
    <property type="match status" value="1"/>
</dbReference>
<evidence type="ECO:0000313" key="4">
    <source>
        <dbReference type="Proteomes" id="UP000465622"/>
    </source>
</evidence>
<dbReference type="EMBL" id="AP022567">
    <property type="protein sequence ID" value="BBX31048.1"/>
    <property type="molecule type" value="Genomic_DNA"/>
</dbReference>
<feature type="domain" description="Amidohydrolase-related" evidence="2">
    <location>
        <begin position="13"/>
        <end position="285"/>
    </location>
</feature>
<dbReference type="Proteomes" id="UP000465622">
    <property type="component" value="Chromosome"/>
</dbReference>
<dbReference type="InterPro" id="IPR032466">
    <property type="entry name" value="Metal_Hydrolase"/>
</dbReference>
<dbReference type="InterPro" id="IPR006680">
    <property type="entry name" value="Amidohydro-rel"/>
</dbReference>
<evidence type="ECO:0000256" key="1">
    <source>
        <dbReference type="ARBA" id="ARBA00023239"/>
    </source>
</evidence>
<proteinExistence type="predicted"/>
<gene>
    <name evidence="3" type="ORF">MMAGJ_03300</name>
</gene>
<organism evidence="3 4">
    <name type="scientific">Mycolicibacterium mageritense</name>
    <name type="common">Mycobacterium mageritense</name>
    <dbReference type="NCBI Taxonomy" id="53462"/>
    <lineage>
        <taxon>Bacteria</taxon>
        <taxon>Bacillati</taxon>
        <taxon>Actinomycetota</taxon>
        <taxon>Actinomycetes</taxon>
        <taxon>Mycobacteriales</taxon>
        <taxon>Mycobacteriaceae</taxon>
        <taxon>Mycolicibacterium</taxon>
    </lineage>
</organism>
<protein>
    <submittedName>
        <fullName evidence="3">Amidohydrolase</fullName>
    </submittedName>
</protein>
<dbReference type="PANTHER" id="PTHR21240">
    <property type="entry name" value="2-AMINO-3-CARBOXYLMUCONATE-6-SEMIALDEHYDE DECARBOXYLASE"/>
    <property type="match status" value="1"/>
</dbReference>
<dbReference type="InterPro" id="IPR032465">
    <property type="entry name" value="ACMSD"/>
</dbReference>
<keyword evidence="4" id="KW-1185">Reference proteome</keyword>